<dbReference type="InterPro" id="IPR036397">
    <property type="entry name" value="RNaseH_sf"/>
</dbReference>
<evidence type="ECO:0000313" key="2">
    <source>
        <dbReference type="EMBL" id="KAL0993516.1"/>
    </source>
</evidence>
<dbReference type="Pfam" id="PF24764">
    <property type="entry name" value="rva_4"/>
    <property type="match status" value="1"/>
</dbReference>
<dbReference type="AlphaFoldDB" id="A0ABD0XQ33"/>
<sequence>MVSSQELQFLRAGAAYLDIPHGVVDGLQHFSDVIKSHISTSTVAPLLDSVAVVQWNGSVGRPRFNINRDVLESLLSMNLPMTTLADIHGISRSTLYRRMRVHDLSVRNCYSDMPDNVLDQKVSAIKARMPDAGYRLVKGSLLAMGYCVTWRRVKLSLQRVDGAGIISRMIQLTCIARRTYSVPAPLSLVHIDTNHKLIRYNIVVFGGIDGFSRKIFYLNAAGNNKAETALGFFMNAVQEHGWPSRVRADQGVENVDIARCMFTVRGTGRGSFIAGKSVHNQRVERLWRDVWTAVTSQYYSLLHSLEEEGFIDLSSAVHLFCVGYVFIPRIQADLENFCRTWNCHPLRTEGNLTPNQLWQIGMLQVPVPEPDLSEIQEAEQLNTDTDSADPEHGVHVTEFPCPLSAVVLTAVLQVNPTAESPSLGRDIYLHVLQLGSVCG</sequence>
<proteinExistence type="predicted"/>
<dbReference type="PROSITE" id="PS50994">
    <property type="entry name" value="INTEGRASE"/>
    <property type="match status" value="1"/>
</dbReference>
<evidence type="ECO:0000313" key="3">
    <source>
        <dbReference type="Proteomes" id="UP001557470"/>
    </source>
</evidence>
<protein>
    <recommendedName>
        <fullName evidence="1">Integrase catalytic domain-containing protein</fullName>
    </recommendedName>
</protein>
<dbReference type="EMBL" id="JAGEUA010000003">
    <property type="protein sequence ID" value="KAL0993516.1"/>
    <property type="molecule type" value="Genomic_DNA"/>
</dbReference>
<accession>A0ABD0XQ33</accession>
<dbReference type="InterPro" id="IPR058913">
    <property type="entry name" value="Integrase_dom_put"/>
</dbReference>
<dbReference type="InterPro" id="IPR012337">
    <property type="entry name" value="RNaseH-like_sf"/>
</dbReference>
<comment type="caution">
    <text evidence="2">The sequence shown here is derived from an EMBL/GenBank/DDBJ whole genome shotgun (WGS) entry which is preliminary data.</text>
</comment>
<keyword evidence="3" id="KW-1185">Reference proteome</keyword>
<gene>
    <name evidence="2" type="ORF">UPYG_G00109010</name>
</gene>
<reference evidence="2 3" key="1">
    <citation type="submission" date="2024-06" db="EMBL/GenBank/DDBJ databases">
        <authorList>
            <person name="Pan Q."/>
            <person name="Wen M."/>
            <person name="Jouanno E."/>
            <person name="Zahm M."/>
            <person name="Klopp C."/>
            <person name="Cabau C."/>
            <person name="Louis A."/>
            <person name="Berthelot C."/>
            <person name="Parey E."/>
            <person name="Roest Crollius H."/>
            <person name="Montfort J."/>
            <person name="Robinson-Rechavi M."/>
            <person name="Bouchez O."/>
            <person name="Lampietro C."/>
            <person name="Lopez Roques C."/>
            <person name="Donnadieu C."/>
            <person name="Postlethwait J."/>
            <person name="Bobe J."/>
            <person name="Verreycken H."/>
            <person name="Guiguen Y."/>
        </authorList>
    </citation>
    <scope>NUCLEOTIDE SEQUENCE [LARGE SCALE GENOMIC DNA]</scope>
    <source>
        <strain evidence="2">Up_M1</strain>
        <tissue evidence="2">Testis</tissue>
    </source>
</reference>
<evidence type="ECO:0000259" key="1">
    <source>
        <dbReference type="PROSITE" id="PS50994"/>
    </source>
</evidence>
<dbReference type="PANTHER" id="PTHR46791">
    <property type="entry name" value="EXPRESSED PROTEIN"/>
    <property type="match status" value="1"/>
</dbReference>
<dbReference type="InterPro" id="IPR001584">
    <property type="entry name" value="Integrase_cat-core"/>
</dbReference>
<dbReference type="Proteomes" id="UP001557470">
    <property type="component" value="Unassembled WGS sequence"/>
</dbReference>
<dbReference type="SUPFAM" id="SSF53098">
    <property type="entry name" value="Ribonuclease H-like"/>
    <property type="match status" value="1"/>
</dbReference>
<dbReference type="Gene3D" id="3.30.420.10">
    <property type="entry name" value="Ribonuclease H-like superfamily/Ribonuclease H"/>
    <property type="match status" value="1"/>
</dbReference>
<feature type="domain" description="Integrase catalytic" evidence="1">
    <location>
        <begin position="181"/>
        <end position="362"/>
    </location>
</feature>
<name>A0ABD0XQ33_UMBPY</name>
<organism evidence="2 3">
    <name type="scientific">Umbra pygmaea</name>
    <name type="common">Eastern mudminnow</name>
    <dbReference type="NCBI Taxonomy" id="75934"/>
    <lineage>
        <taxon>Eukaryota</taxon>
        <taxon>Metazoa</taxon>
        <taxon>Chordata</taxon>
        <taxon>Craniata</taxon>
        <taxon>Vertebrata</taxon>
        <taxon>Euteleostomi</taxon>
        <taxon>Actinopterygii</taxon>
        <taxon>Neopterygii</taxon>
        <taxon>Teleostei</taxon>
        <taxon>Protacanthopterygii</taxon>
        <taxon>Esociformes</taxon>
        <taxon>Umbridae</taxon>
        <taxon>Umbra</taxon>
    </lineage>
</organism>
<dbReference type="PANTHER" id="PTHR46791:SF11">
    <property type="entry name" value="INTEGRASE CATALYTIC DOMAIN-CONTAINING PROTEIN"/>
    <property type="match status" value="1"/>
</dbReference>